<accession>A0A371GKI4</accession>
<proteinExistence type="predicted"/>
<protein>
    <submittedName>
        <fullName evidence="2">Uncharacterized protein</fullName>
    </submittedName>
</protein>
<dbReference type="AlphaFoldDB" id="A0A371GKI4"/>
<feature type="compositionally biased region" description="Polar residues" evidence="1">
    <location>
        <begin position="36"/>
        <end position="46"/>
    </location>
</feature>
<keyword evidence="3" id="KW-1185">Reference proteome</keyword>
<dbReference type="EMBL" id="QJKJ01005209">
    <property type="protein sequence ID" value="RDX91065.1"/>
    <property type="molecule type" value="Genomic_DNA"/>
</dbReference>
<feature type="compositionally biased region" description="Low complexity" evidence="1">
    <location>
        <begin position="103"/>
        <end position="122"/>
    </location>
</feature>
<name>A0A371GKI4_MUCPR</name>
<feature type="region of interest" description="Disordered" evidence="1">
    <location>
        <begin position="101"/>
        <end position="122"/>
    </location>
</feature>
<reference evidence="2" key="1">
    <citation type="submission" date="2018-05" db="EMBL/GenBank/DDBJ databases">
        <title>Draft genome of Mucuna pruriens seed.</title>
        <authorList>
            <person name="Nnadi N.E."/>
            <person name="Vos R."/>
            <person name="Hasami M.H."/>
            <person name="Devisetty U.K."/>
            <person name="Aguiy J.C."/>
        </authorList>
    </citation>
    <scope>NUCLEOTIDE SEQUENCE [LARGE SCALE GENOMIC DNA]</scope>
    <source>
        <strain evidence="2">JCA_2017</strain>
    </source>
</reference>
<evidence type="ECO:0000313" key="2">
    <source>
        <dbReference type="EMBL" id="RDX91065.1"/>
    </source>
</evidence>
<feature type="non-terminal residue" evidence="2">
    <location>
        <position position="1"/>
    </location>
</feature>
<sequence length="139" mass="15523">MEMLSMQGSSRTKKNTEAANKNNMEEMEVDGGGRNGLTTSSKNYKSSKIRNEHHGCLMRIKSYVQFLQQEGISLSLPDLQTRHIASQCPNKRTIVMMQDGNVESESSCEESSSLSDVESFSDSSHYEGVPIIVRRLMNA</sequence>
<feature type="compositionally biased region" description="Polar residues" evidence="1">
    <location>
        <begin position="1"/>
        <end position="10"/>
    </location>
</feature>
<comment type="caution">
    <text evidence="2">The sequence shown here is derived from an EMBL/GenBank/DDBJ whole genome shotgun (WGS) entry which is preliminary data.</text>
</comment>
<gene>
    <name evidence="2" type="ORF">CR513_26992</name>
</gene>
<organism evidence="2 3">
    <name type="scientific">Mucuna pruriens</name>
    <name type="common">Velvet bean</name>
    <name type="synonym">Dolichos pruriens</name>
    <dbReference type="NCBI Taxonomy" id="157652"/>
    <lineage>
        <taxon>Eukaryota</taxon>
        <taxon>Viridiplantae</taxon>
        <taxon>Streptophyta</taxon>
        <taxon>Embryophyta</taxon>
        <taxon>Tracheophyta</taxon>
        <taxon>Spermatophyta</taxon>
        <taxon>Magnoliopsida</taxon>
        <taxon>eudicotyledons</taxon>
        <taxon>Gunneridae</taxon>
        <taxon>Pentapetalae</taxon>
        <taxon>rosids</taxon>
        <taxon>fabids</taxon>
        <taxon>Fabales</taxon>
        <taxon>Fabaceae</taxon>
        <taxon>Papilionoideae</taxon>
        <taxon>50 kb inversion clade</taxon>
        <taxon>NPAAA clade</taxon>
        <taxon>indigoferoid/millettioid clade</taxon>
        <taxon>Phaseoleae</taxon>
        <taxon>Mucuna</taxon>
    </lineage>
</organism>
<evidence type="ECO:0000256" key="1">
    <source>
        <dbReference type="SAM" id="MobiDB-lite"/>
    </source>
</evidence>
<evidence type="ECO:0000313" key="3">
    <source>
        <dbReference type="Proteomes" id="UP000257109"/>
    </source>
</evidence>
<feature type="region of interest" description="Disordered" evidence="1">
    <location>
        <begin position="1"/>
        <end position="47"/>
    </location>
</feature>
<dbReference type="Proteomes" id="UP000257109">
    <property type="component" value="Unassembled WGS sequence"/>
</dbReference>